<dbReference type="InterPro" id="IPR001242">
    <property type="entry name" value="Condensation_dom"/>
</dbReference>
<dbReference type="PROSITE" id="PS50075">
    <property type="entry name" value="CARRIER"/>
    <property type="match status" value="1"/>
</dbReference>
<dbReference type="InterPro" id="IPR013120">
    <property type="entry name" value="FAR_NAD-bd"/>
</dbReference>
<evidence type="ECO:0000256" key="2">
    <source>
        <dbReference type="ARBA" id="ARBA00022450"/>
    </source>
</evidence>
<dbReference type="PANTHER" id="PTHR45527">
    <property type="entry name" value="NONRIBOSOMAL PEPTIDE SYNTHETASE"/>
    <property type="match status" value="1"/>
</dbReference>
<keyword evidence="4" id="KW-0436">Ligase</keyword>
<evidence type="ECO:0000256" key="5">
    <source>
        <dbReference type="SAM" id="MobiDB-lite"/>
    </source>
</evidence>
<keyword evidence="2" id="KW-0596">Phosphopantetheine</keyword>
<keyword evidence="8" id="KW-1185">Reference proteome</keyword>
<dbReference type="EMBL" id="SMKU01000012">
    <property type="protein sequence ID" value="TDD95360.1"/>
    <property type="molecule type" value="Genomic_DNA"/>
</dbReference>
<feature type="region of interest" description="Disordered" evidence="5">
    <location>
        <begin position="1056"/>
        <end position="1080"/>
    </location>
</feature>
<protein>
    <submittedName>
        <fullName evidence="7">Amino acid adenylation domain-containing protein</fullName>
    </submittedName>
</protein>
<evidence type="ECO:0000256" key="1">
    <source>
        <dbReference type="ARBA" id="ARBA00001957"/>
    </source>
</evidence>
<accession>A0A4R5CAY4</accession>
<dbReference type="GO" id="GO:0031177">
    <property type="term" value="F:phosphopantetheine binding"/>
    <property type="evidence" value="ECO:0007669"/>
    <property type="project" value="InterPro"/>
</dbReference>
<dbReference type="CDD" id="cd05930">
    <property type="entry name" value="A_NRPS"/>
    <property type="match status" value="1"/>
</dbReference>
<dbReference type="InterPro" id="IPR036736">
    <property type="entry name" value="ACP-like_sf"/>
</dbReference>
<dbReference type="Gene3D" id="3.30.559.30">
    <property type="entry name" value="Nonribosomal peptide synthetase, condensation domain"/>
    <property type="match status" value="1"/>
</dbReference>
<comment type="caution">
    <text evidence="7">The sequence shown here is derived from an EMBL/GenBank/DDBJ whole genome shotgun (WGS) entry which is preliminary data.</text>
</comment>
<dbReference type="Gene3D" id="3.40.50.980">
    <property type="match status" value="2"/>
</dbReference>
<feature type="domain" description="Carrier" evidence="6">
    <location>
        <begin position="983"/>
        <end position="1058"/>
    </location>
</feature>
<dbReference type="Pfam" id="PF07993">
    <property type="entry name" value="NAD_binding_4"/>
    <property type="match status" value="2"/>
</dbReference>
<reference evidence="7 8" key="1">
    <citation type="submission" date="2019-03" db="EMBL/GenBank/DDBJ databases">
        <title>Draft genome sequences of novel Actinobacteria.</title>
        <authorList>
            <person name="Sahin N."/>
            <person name="Ay H."/>
            <person name="Saygin H."/>
        </authorList>
    </citation>
    <scope>NUCLEOTIDE SEQUENCE [LARGE SCALE GENOMIC DNA]</scope>
    <source>
        <strain evidence="7 8">H3C3</strain>
    </source>
</reference>
<dbReference type="SUPFAM" id="SSF56801">
    <property type="entry name" value="Acetyl-CoA synthetase-like"/>
    <property type="match status" value="1"/>
</dbReference>
<dbReference type="SUPFAM" id="SSF52777">
    <property type="entry name" value="CoA-dependent acyltransferases"/>
    <property type="match status" value="2"/>
</dbReference>
<comment type="cofactor">
    <cofactor evidence="1">
        <name>pantetheine 4'-phosphate</name>
        <dbReference type="ChEBI" id="CHEBI:47942"/>
    </cofactor>
</comment>
<keyword evidence="3" id="KW-0597">Phosphoprotein</keyword>
<dbReference type="Gene3D" id="2.30.38.10">
    <property type="entry name" value="Luciferase, Domain 3"/>
    <property type="match status" value="1"/>
</dbReference>
<evidence type="ECO:0000259" key="6">
    <source>
        <dbReference type="PROSITE" id="PS50075"/>
    </source>
</evidence>
<evidence type="ECO:0000256" key="4">
    <source>
        <dbReference type="ARBA" id="ARBA00022598"/>
    </source>
</evidence>
<dbReference type="InterPro" id="IPR023213">
    <property type="entry name" value="CAT-like_dom_sf"/>
</dbReference>
<dbReference type="GO" id="GO:0009366">
    <property type="term" value="C:enterobactin synthetase complex"/>
    <property type="evidence" value="ECO:0007669"/>
    <property type="project" value="TreeGrafter"/>
</dbReference>
<dbReference type="Pfam" id="PF00501">
    <property type="entry name" value="AMP-binding"/>
    <property type="match status" value="1"/>
</dbReference>
<dbReference type="Pfam" id="PF00668">
    <property type="entry name" value="Condensation"/>
    <property type="match status" value="1"/>
</dbReference>
<dbReference type="NCBIfam" id="TIGR01733">
    <property type="entry name" value="AA-adenyl-dom"/>
    <property type="match status" value="1"/>
</dbReference>
<dbReference type="FunFam" id="3.40.50.980:FF:000001">
    <property type="entry name" value="Non-ribosomal peptide synthetase"/>
    <property type="match status" value="1"/>
</dbReference>
<dbReference type="SUPFAM" id="SSF47336">
    <property type="entry name" value="ACP-like"/>
    <property type="match status" value="1"/>
</dbReference>
<evidence type="ECO:0000313" key="8">
    <source>
        <dbReference type="Proteomes" id="UP000294513"/>
    </source>
</evidence>
<dbReference type="Gene3D" id="1.10.1200.10">
    <property type="entry name" value="ACP-like"/>
    <property type="match status" value="1"/>
</dbReference>
<evidence type="ECO:0000256" key="3">
    <source>
        <dbReference type="ARBA" id="ARBA00022553"/>
    </source>
</evidence>
<dbReference type="GO" id="GO:0005829">
    <property type="term" value="C:cytosol"/>
    <property type="evidence" value="ECO:0007669"/>
    <property type="project" value="TreeGrafter"/>
</dbReference>
<dbReference type="InterPro" id="IPR009081">
    <property type="entry name" value="PP-bd_ACP"/>
</dbReference>
<dbReference type="GO" id="GO:0043041">
    <property type="term" value="P:amino acid activation for nonribosomal peptide biosynthetic process"/>
    <property type="evidence" value="ECO:0007669"/>
    <property type="project" value="TreeGrafter"/>
</dbReference>
<dbReference type="PROSITE" id="PS00012">
    <property type="entry name" value="PHOSPHOPANTETHEINE"/>
    <property type="match status" value="1"/>
</dbReference>
<dbReference type="InterPro" id="IPR020806">
    <property type="entry name" value="PKS_PP-bd"/>
</dbReference>
<dbReference type="Gene3D" id="3.40.50.720">
    <property type="entry name" value="NAD(P)-binding Rossmann-like Domain"/>
    <property type="match status" value="1"/>
</dbReference>
<sequence>MHPLSSAKRRMWFLHELADDSSLYNVPIAFRLTGDLDRDALAQALADVVDRHEALRTVVRDMDGELGEEVLPPPAQPLLVQTVDPALTADALHAAATRRFDLRRDIPFRAQLLAERPDRHVLVLVLHHIAVDEWSAHLLLRAISAAYAARRRDGLPRWDGPALQYSDYAAWQSTALGSEDDPESQISRELAFWRRALAGAPHDLPLPVDRPCPERPTHRGGLIRLEISRPLHASLGELARTTGATTFMHFVAIIGALLTKLGCGTDITIGTPVTGRTRKSFAQIVGFLANTVVLRLDTSGDPDFLELCGRARAVTVAALSHNGVPFDRVVAALGPDRPRGADSPFQIMLAFQALGGPRLDLPGVGVEQLAVPVGLSRFPLTFYVAESRAADGSPAGMHIDINYARDLFDDETISLIGQYLVRLLETVVANPELQLSKTEILSAEQLRSLLPTGQSVPPASSTDATVVDMFERQARKAPDAPAVVSSAGVLGYGDLDQSARALAGRLIRAGAGPEKIVALALPRSPELIIAMLAVLKSGAAYLPIDPSYPPSRIQYMLDDARPACVVTDLRTASGLPSCDAARLTLDDDAPTVDAPTVDAPTVTDDRPALGDATRGARTATPIDPDTAAYVLYTSGSTGQPKGVVVGHGALASYLRRCREAYRGLRGNTVLHSALWFDLSVTSLYGTLVSGGCLYLSSLDEDELSAVGAAAIDHLKLTPSHMPLLDVLPEAFHPTGELILGGEALDAETLRRWRDAHPGVDVVNHFGPTECTVGCLDFRVPAGADLPGGPVPIGRPIPNARVYVLDEYLRPVPPGVIGELYVAGAGLARGYLRRPGLTAQRFLSDPFDAEGARMYRTGDLVRRRHDGNLVFVGRADDQVKIRGHRVELGEIEHALRLFPEVADAAVLVHRVPAGSSRLIGYVRPAPGADVDAAALRSALAERLPQHSIPAAIMTLDEMPLTANGKLDRRRLAAQWRPVETADLVEDAALVDVIRHAFATVLGIADAPPQGDFFALGGDSVSAVMVARKLRDLLSREIPLRLVLGHSSPAALARALARRPTPGEPDNEHQPPPAETPQSTTPAFEAKPVAARSIADAEHILLTGVTGFFGAFLLPELLTQTAARVSCLVRAESLAQAHARLADTMRRYGLDNPSERVRVVLGDLEKPDLGMSPEDRAGIEQTVDTIVHSAANVNGMLPLDRLWRANVGGTIELAGLARTGKPKTLHFASTTSVTSPARESGYASSKREAEHHLMVERRVGLPAVIARLPRLSAHSTSGHYNHRDIMHRAIATILDAGIAPEIDGEEIWIPVDHAARAFVATSRTTTAGRFVYTSAERFSLPACLHAARELGFPLRTLPHHAWERAMTSGDQVEHEFAAAAIRGLRGRQEHLADAAPSDFVPVIVAGVTPDVMKAWLRRLATERSWEGVGSGRPFAYRSDPA</sequence>
<dbReference type="Gene3D" id="3.30.300.30">
    <property type="match status" value="1"/>
</dbReference>
<dbReference type="PANTHER" id="PTHR45527:SF1">
    <property type="entry name" value="FATTY ACID SYNTHASE"/>
    <property type="match status" value="1"/>
</dbReference>
<dbReference type="OrthoDB" id="2472181at2"/>
<dbReference type="Gene3D" id="3.30.559.10">
    <property type="entry name" value="Chloramphenicol acetyltransferase-like domain"/>
    <property type="match status" value="1"/>
</dbReference>
<dbReference type="Pfam" id="PF00550">
    <property type="entry name" value="PP-binding"/>
    <property type="match status" value="1"/>
</dbReference>
<dbReference type="Pfam" id="PF13193">
    <property type="entry name" value="AMP-binding_C"/>
    <property type="match status" value="1"/>
</dbReference>
<feature type="region of interest" description="Disordered" evidence="5">
    <location>
        <begin position="589"/>
        <end position="617"/>
    </location>
</feature>
<dbReference type="InterPro" id="IPR010071">
    <property type="entry name" value="AA_adenyl_dom"/>
</dbReference>
<gene>
    <name evidence="7" type="ORF">E1298_05145</name>
</gene>
<dbReference type="InterPro" id="IPR006162">
    <property type="entry name" value="Ppantetheine_attach_site"/>
</dbReference>
<evidence type="ECO:0000313" key="7">
    <source>
        <dbReference type="EMBL" id="TDD95360.1"/>
    </source>
</evidence>
<dbReference type="InterPro" id="IPR045851">
    <property type="entry name" value="AMP-bd_C_sf"/>
</dbReference>
<dbReference type="GO" id="GO:0008610">
    <property type="term" value="P:lipid biosynthetic process"/>
    <property type="evidence" value="ECO:0007669"/>
    <property type="project" value="UniProtKB-ARBA"/>
</dbReference>
<dbReference type="PROSITE" id="PS00455">
    <property type="entry name" value="AMP_BINDING"/>
    <property type="match status" value="1"/>
</dbReference>
<proteinExistence type="predicted"/>
<dbReference type="GO" id="GO:0047527">
    <property type="term" value="F:2,3-dihydroxybenzoate-serine ligase activity"/>
    <property type="evidence" value="ECO:0007669"/>
    <property type="project" value="TreeGrafter"/>
</dbReference>
<dbReference type="InterPro" id="IPR025110">
    <property type="entry name" value="AMP-bd_C"/>
</dbReference>
<dbReference type="SUPFAM" id="SSF51735">
    <property type="entry name" value="NAD(P)-binding Rossmann-fold domains"/>
    <property type="match status" value="1"/>
</dbReference>
<dbReference type="InterPro" id="IPR020845">
    <property type="entry name" value="AMP-binding_CS"/>
</dbReference>
<dbReference type="GO" id="GO:0009239">
    <property type="term" value="P:enterobactin biosynthetic process"/>
    <property type="evidence" value="ECO:0007669"/>
    <property type="project" value="TreeGrafter"/>
</dbReference>
<dbReference type="SMART" id="SM00823">
    <property type="entry name" value="PKS_PP"/>
    <property type="match status" value="1"/>
</dbReference>
<organism evidence="7 8">
    <name type="scientific">Actinomadura rubrisoli</name>
    <dbReference type="NCBI Taxonomy" id="2530368"/>
    <lineage>
        <taxon>Bacteria</taxon>
        <taxon>Bacillati</taxon>
        <taxon>Actinomycetota</taxon>
        <taxon>Actinomycetes</taxon>
        <taxon>Streptosporangiales</taxon>
        <taxon>Thermomonosporaceae</taxon>
        <taxon>Actinomadura</taxon>
    </lineage>
</organism>
<dbReference type="CDD" id="cd19540">
    <property type="entry name" value="LCL_NRPS-like"/>
    <property type="match status" value="1"/>
</dbReference>
<name>A0A4R5CAY4_9ACTN</name>
<dbReference type="Proteomes" id="UP000294513">
    <property type="component" value="Unassembled WGS sequence"/>
</dbReference>
<dbReference type="FunFam" id="2.30.38.10:FF:000001">
    <property type="entry name" value="Non-ribosomal peptide synthetase PvdI"/>
    <property type="match status" value="1"/>
</dbReference>
<dbReference type="InterPro" id="IPR036291">
    <property type="entry name" value="NAD(P)-bd_dom_sf"/>
</dbReference>
<dbReference type="InterPro" id="IPR000873">
    <property type="entry name" value="AMP-dep_synth/lig_dom"/>
</dbReference>
<dbReference type="RefSeq" id="WP_131889592.1">
    <property type="nucleotide sequence ID" value="NZ_SMKU01000012.1"/>
</dbReference>